<sequence>MKMVSTNTLYLCFITLIFTGLIINIGRSLYLAYTQKDFILSHLENCKLVKRWAFMNRVGPWGRMVFIGTVSGLLASPRIQIILGEANAEDIENFPKKLKQALITLQRTTRWLVVSLIALTVAQKLNFFEFLAHGQSSKASYGIATTLPIENSDPTHSIRFWVFIIDICGLLFFLSAASYIIYKKLDELLSHLKNCRAITKLSSLRNEGLQGKLMLLGQISSLIIFPNRRVLSGDADIQDIKNFPPSLRRLITTLYTMLWILLIVLLGLIFSLRR</sequence>
<feature type="transmembrane region" description="Helical" evidence="1">
    <location>
        <begin position="160"/>
        <end position="182"/>
    </location>
</feature>
<proteinExistence type="predicted"/>
<accession>A0A0J6GQM1</accession>
<dbReference type="EMBL" id="JYLA01000004">
    <property type="protein sequence ID" value="KMM84673.1"/>
    <property type="molecule type" value="Genomic_DNA"/>
</dbReference>
<feature type="transmembrane region" description="Helical" evidence="1">
    <location>
        <begin position="6"/>
        <end position="26"/>
    </location>
</feature>
<keyword evidence="1" id="KW-0812">Transmembrane</keyword>
<dbReference type="PATRIC" id="fig|47884.3.peg.2574"/>
<organism evidence="2 4">
    <name type="scientific">Pseudomonas taetrolens</name>
    <dbReference type="NCBI Taxonomy" id="47884"/>
    <lineage>
        <taxon>Bacteria</taxon>
        <taxon>Pseudomonadati</taxon>
        <taxon>Pseudomonadota</taxon>
        <taxon>Gammaproteobacteria</taxon>
        <taxon>Pseudomonadales</taxon>
        <taxon>Pseudomonadaceae</taxon>
        <taxon>Pseudomonas</taxon>
    </lineage>
</organism>
<evidence type="ECO:0000313" key="3">
    <source>
        <dbReference type="EMBL" id="SEB49369.1"/>
    </source>
</evidence>
<dbReference type="AlphaFoldDB" id="A0A0J6GQM1"/>
<comment type="caution">
    <text evidence="2">The sequence shown here is derived from an EMBL/GenBank/DDBJ whole genome shotgun (WGS) entry which is preliminary data.</text>
</comment>
<keyword evidence="1" id="KW-1133">Transmembrane helix</keyword>
<evidence type="ECO:0000313" key="2">
    <source>
        <dbReference type="EMBL" id="KMM84673.1"/>
    </source>
</evidence>
<evidence type="ECO:0000313" key="5">
    <source>
        <dbReference type="Proteomes" id="UP000183155"/>
    </source>
</evidence>
<dbReference type="OrthoDB" id="6900259at2"/>
<gene>
    <name evidence="3" type="ORF">SAMN04490203_0396</name>
    <name evidence="2" type="ORF">TU78_10695</name>
</gene>
<name>A0A0J6GQM1_PSETA</name>
<dbReference type="EMBL" id="FNRS01000001">
    <property type="protein sequence ID" value="SEB49369.1"/>
    <property type="molecule type" value="Genomic_DNA"/>
</dbReference>
<dbReference type="Proteomes" id="UP000183155">
    <property type="component" value="Unassembled WGS sequence"/>
</dbReference>
<dbReference type="RefSeq" id="WP_048380981.1">
    <property type="nucleotide sequence ID" value="NZ_FNRS01000001.1"/>
</dbReference>
<reference evidence="2 4" key="1">
    <citation type="submission" date="2015-02" db="EMBL/GenBank/DDBJ databases">
        <title>Pseudomonas helleri sp. nov. and Pseudomonas weihenstephanensis sp. nov., isolated from raw cows milk.</title>
        <authorList>
            <person name="von Neubeck M."/>
            <person name="Huptas C."/>
            <person name="Wenning M."/>
            <person name="Scherer S."/>
        </authorList>
    </citation>
    <scope>NUCLEOTIDE SEQUENCE [LARGE SCALE GENOMIC DNA]</scope>
    <source>
        <strain evidence="2 4">DSM 21104</strain>
    </source>
</reference>
<reference evidence="3 5" key="2">
    <citation type="submission" date="2016-10" db="EMBL/GenBank/DDBJ databases">
        <authorList>
            <person name="Varghese N."/>
            <person name="Submissions S."/>
        </authorList>
    </citation>
    <scope>NUCLEOTIDE SEQUENCE [LARGE SCALE GENOMIC DNA]</scope>
    <source>
        <strain evidence="3 5">BS3652</strain>
    </source>
</reference>
<evidence type="ECO:0000313" key="4">
    <source>
        <dbReference type="Proteomes" id="UP000036395"/>
    </source>
</evidence>
<dbReference type="Proteomes" id="UP000036395">
    <property type="component" value="Unassembled WGS sequence"/>
</dbReference>
<keyword evidence="5" id="KW-1185">Reference proteome</keyword>
<evidence type="ECO:0000256" key="1">
    <source>
        <dbReference type="SAM" id="Phobius"/>
    </source>
</evidence>
<protein>
    <submittedName>
        <fullName evidence="2">Uncharacterized protein</fullName>
    </submittedName>
</protein>
<keyword evidence="1" id="KW-0472">Membrane</keyword>
<feature type="transmembrane region" description="Helical" evidence="1">
    <location>
        <begin position="250"/>
        <end position="272"/>
    </location>
</feature>